<organism evidence="2">
    <name type="scientific">Ixodes ricinus</name>
    <name type="common">Common tick</name>
    <name type="synonym">Acarus ricinus</name>
    <dbReference type="NCBI Taxonomy" id="34613"/>
    <lineage>
        <taxon>Eukaryota</taxon>
        <taxon>Metazoa</taxon>
        <taxon>Ecdysozoa</taxon>
        <taxon>Arthropoda</taxon>
        <taxon>Chelicerata</taxon>
        <taxon>Arachnida</taxon>
        <taxon>Acari</taxon>
        <taxon>Parasitiformes</taxon>
        <taxon>Ixodida</taxon>
        <taxon>Ixodoidea</taxon>
        <taxon>Ixodidae</taxon>
        <taxon>Ixodinae</taxon>
        <taxon>Ixodes</taxon>
    </lineage>
</organism>
<evidence type="ECO:0000313" key="2">
    <source>
        <dbReference type="EMBL" id="MXU90854.1"/>
    </source>
</evidence>
<accession>A0A6B0UMN5</accession>
<evidence type="ECO:0000256" key="1">
    <source>
        <dbReference type="SAM" id="SignalP"/>
    </source>
</evidence>
<proteinExistence type="predicted"/>
<name>A0A6B0UMN5_IXORI</name>
<protein>
    <submittedName>
        <fullName evidence="2">Putative secreted protein</fullName>
    </submittedName>
</protein>
<feature type="signal peptide" evidence="1">
    <location>
        <begin position="1"/>
        <end position="23"/>
    </location>
</feature>
<dbReference type="EMBL" id="GIFC01008771">
    <property type="protein sequence ID" value="MXU90854.1"/>
    <property type="molecule type" value="Transcribed_RNA"/>
</dbReference>
<feature type="chain" id="PRO_5025358584" evidence="1">
    <location>
        <begin position="24"/>
        <end position="118"/>
    </location>
</feature>
<sequence length="118" mass="13057">MPTLSALAWILEAAVSAVSLTLAMKPEIFLCVSGEEDKVRYFWYSDWLISPWDSRVPGDMVEYSSDSSCTLNSASSSDISLEESMAVCACEASVRCFTFRISRQPMSASMSKKSTWLS</sequence>
<reference evidence="2" key="1">
    <citation type="submission" date="2019-12" db="EMBL/GenBank/DDBJ databases">
        <title>An insight into the sialome of adult female Ixodes ricinus ticks feeding for 6 days.</title>
        <authorList>
            <person name="Perner J."/>
            <person name="Ribeiro J.M.C."/>
        </authorList>
    </citation>
    <scope>NUCLEOTIDE SEQUENCE</scope>
    <source>
        <strain evidence="2">Semi-engorged</strain>
        <tissue evidence="2">Salivary glands</tissue>
    </source>
</reference>
<dbReference type="AlphaFoldDB" id="A0A6B0UMN5"/>
<keyword evidence="1" id="KW-0732">Signal</keyword>